<evidence type="ECO:0000313" key="2">
    <source>
        <dbReference type="Proteomes" id="UP000275078"/>
    </source>
</evidence>
<name>A0A3N4ICB4_ASCIM</name>
<evidence type="ECO:0000313" key="1">
    <source>
        <dbReference type="EMBL" id="RPA82298.1"/>
    </source>
</evidence>
<dbReference type="Proteomes" id="UP000275078">
    <property type="component" value="Unassembled WGS sequence"/>
</dbReference>
<sequence>MGKPAPIRIPKPPKTPLPHGVSDTIFRAVFTDPRVLYHGIIRTCAHTPSKATSPSNCIRFHFNGSTNAYTAKKLTHPNLMPAGIGVELAQLEDDVLRPYESQLESLIPEGGLICIGCGEGGSRKLVKSVEYEFKKWTQVLFLEWFEQEKVDIVPYIWARVLPVCGKSDCEKRGRKVLDEWKGENQDLDQDGVHKSWVQGARAIMEDEVRKRNDRIGSRESEKLDSLARNFAELEKRMETRFKTMEDGLKELEGKMDYIINILQARPRSKGSDE</sequence>
<gene>
    <name evidence="1" type="ORF">BJ508DRAFT_414152</name>
</gene>
<reference evidence="1 2" key="1">
    <citation type="journal article" date="2018" name="Nat. Ecol. Evol.">
        <title>Pezizomycetes genomes reveal the molecular basis of ectomycorrhizal truffle lifestyle.</title>
        <authorList>
            <person name="Murat C."/>
            <person name="Payen T."/>
            <person name="Noel B."/>
            <person name="Kuo A."/>
            <person name="Morin E."/>
            <person name="Chen J."/>
            <person name="Kohler A."/>
            <person name="Krizsan K."/>
            <person name="Balestrini R."/>
            <person name="Da Silva C."/>
            <person name="Montanini B."/>
            <person name="Hainaut M."/>
            <person name="Levati E."/>
            <person name="Barry K.W."/>
            <person name="Belfiori B."/>
            <person name="Cichocki N."/>
            <person name="Clum A."/>
            <person name="Dockter R.B."/>
            <person name="Fauchery L."/>
            <person name="Guy J."/>
            <person name="Iotti M."/>
            <person name="Le Tacon F."/>
            <person name="Lindquist E.A."/>
            <person name="Lipzen A."/>
            <person name="Malagnac F."/>
            <person name="Mello A."/>
            <person name="Molinier V."/>
            <person name="Miyauchi S."/>
            <person name="Poulain J."/>
            <person name="Riccioni C."/>
            <person name="Rubini A."/>
            <person name="Sitrit Y."/>
            <person name="Splivallo R."/>
            <person name="Traeger S."/>
            <person name="Wang M."/>
            <person name="Zifcakova L."/>
            <person name="Wipf D."/>
            <person name="Zambonelli A."/>
            <person name="Paolocci F."/>
            <person name="Nowrousian M."/>
            <person name="Ottonello S."/>
            <person name="Baldrian P."/>
            <person name="Spatafora J.W."/>
            <person name="Henrissat B."/>
            <person name="Nagy L.G."/>
            <person name="Aury J.M."/>
            <person name="Wincker P."/>
            <person name="Grigoriev I.V."/>
            <person name="Bonfante P."/>
            <person name="Martin F.M."/>
        </authorList>
    </citation>
    <scope>NUCLEOTIDE SEQUENCE [LARGE SCALE GENOMIC DNA]</scope>
    <source>
        <strain evidence="1 2">RN42</strain>
    </source>
</reference>
<protein>
    <submittedName>
        <fullName evidence="1">Uncharacterized protein</fullName>
    </submittedName>
</protein>
<dbReference type="AlphaFoldDB" id="A0A3N4ICB4"/>
<proteinExistence type="predicted"/>
<dbReference type="EMBL" id="ML119672">
    <property type="protein sequence ID" value="RPA82298.1"/>
    <property type="molecule type" value="Genomic_DNA"/>
</dbReference>
<organism evidence="1 2">
    <name type="scientific">Ascobolus immersus RN42</name>
    <dbReference type="NCBI Taxonomy" id="1160509"/>
    <lineage>
        <taxon>Eukaryota</taxon>
        <taxon>Fungi</taxon>
        <taxon>Dikarya</taxon>
        <taxon>Ascomycota</taxon>
        <taxon>Pezizomycotina</taxon>
        <taxon>Pezizomycetes</taxon>
        <taxon>Pezizales</taxon>
        <taxon>Ascobolaceae</taxon>
        <taxon>Ascobolus</taxon>
    </lineage>
</organism>
<accession>A0A3N4ICB4</accession>
<keyword evidence="2" id="KW-1185">Reference proteome</keyword>